<dbReference type="Proteomes" id="UP000821865">
    <property type="component" value="Chromosome 10"/>
</dbReference>
<evidence type="ECO:0000313" key="2">
    <source>
        <dbReference type="Proteomes" id="UP000821865"/>
    </source>
</evidence>
<proteinExistence type="predicted"/>
<protein>
    <submittedName>
        <fullName evidence="1">Uncharacterized protein</fullName>
    </submittedName>
</protein>
<comment type="caution">
    <text evidence="1">The sequence shown here is derived from an EMBL/GenBank/DDBJ whole genome shotgun (WGS) entry which is preliminary data.</text>
</comment>
<sequence length="253" mass="28537">MSLSSEILIRFAKMLASNSTLQMVDLFDVCPVEKDQVSRLLEQELYASVFKRLRIVWPEQLLPQLTRLLGEQACCPELCVSVTSSVDEVVLREFFDAVAEDTTLRVLHFYPSERAFDELVGGIASVVKRTTTLREICNLMGVEVGKERQLVSILDALKENRSLTRFTMYAELLTAEIATSLSELLAVNSTLNDLAICEYSGILAEHVETILQGLRKNYTLTSLMVSWDPDDSEGIREMEALLKRNVRLQKKVA</sequence>
<dbReference type="EMBL" id="CM023479">
    <property type="protein sequence ID" value="KAH7975264.1"/>
    <property type="molecule type" value="Genomic_DNA"/>
</dbReference>
<organism evidence="1 2">
    <name type="scientific">Dermacentor silvarum</name>
    <name type="common">Tick</name>
    <dbReference type="NCBI Taxonomy" id="543639"/>
    <lineage>
        <taxon>Eukaryota</taxon>
        <taxon>Metazoa</taxon>
        <taxon>Ecdysozoa</taxon>
        <taxon>Arthropoda</taxon>
        <taxon>Chelicerata</taxon>
        <taxon>Arachnida</taxon>
        <taxon>Acari</taxon>
        <taxon>Parasitiformes</taxon>
        <taxon>Ixodida</taxon>
        <taxon>Ixodoidea</taxon>
        <taxon>Ixodidae</taxon>
        <taxon>Rhipicephalinae</taxon>
        <taxon>Dermacentor</taxon>
    </lineage>
</organism>
<accession>A0ACB8DSV9</accession>
<name>A0ACB8DSV9_DERSI</name>
<reference evidence="1" key="1">
    <citation type="submission" date="2020-05" db="EMBL/GenBank/DDBJ databases">
        <title>Large-scale comparative analyses of tick genomes elucidate their genetic diversity and vector capacities.</title>
        <authorList>
            <person name="Jia N."/>
            <person name="Wang J."/>
            <person name="Shi W."/>
            <person name="Du L."/>
            <person name="Sun Y."/>
            <person name="Zhan W."/>
            <person name="Jiang J."/>
            <person name="Wang Q."/>
            <person name="Zhang B."/>
            <person name="Ji P."/>
            <person name="Sakyi L.B."/>
            <person name="Cui X."/>
            <person name="Yuan T."/>
            <person name="Jiang B."/>
            <person name="Yang W."/>
            <person name="Lam T.T.-Y."/>
            <person name="Chang Q."/>
            <person name="Ding S."/>
            <person name="Wang X."/>
            <person name="Zhu J."/>
            <person name="Ruan X."/>
            <person name="Zhao L."/>
            <person name="Wei J."/>
            <person name="Que T."/>
            <person name="Du C."/>
            <person name="Cheng J."/>
            <person name="Dai P."/>
            <person name="Han X."/>
            <person name="Huang E."/>
            <person name="Gao Y."/>
            <person name="Liu J."/>
            <person name="Shao H."/>
            <person name="Ye R."/>
            <person name="Li L."/>
            <person name="Wei W."/>
            <person name="Wang X."/>
            <person name="Wang C."/>
            <person name="Yang T."/>
            <person name="Huo Q."/>
            <person name="Li W."/>
            <person name="Guo W."/>
            <person name="Chen H."/>
            <person name="Zhou L."/>
            <person name="Ni X."/>
            <person name="Tian J."/>
            <person name="Zhou Y."/>
            <person name="Sheng Y."/>
            <person name="Liu T."/>
            <person name="Pan Y."/>
            <person name="Xia L."/>
            <person name="Li J."/>
            <person name="Zhao F."/>
            <person name="Cao W."/>
        </authorList>
    </citation>
    <scope>NUCLEOTIDE SEQUENCE</scope>
    <source>
        <strain evidence="1">Dsil-2018</strain>
    </source>
</reference>
<gene>
    <name evidence="1" type="ORF">HPB49_025454</name>
</gene>
<evidence type="ECO:0000313" key="1">
    <source>
        <dbReference type="EMBL" id="KAH7975264.1"/>
    </source>
</evidence>
<keyword evidence="2" id="KW-1185">Reference proteome</keyword>